<dbReference type="InterPro" id="IPR027267">
    <property type="entry name" value="AH/BAR_dom_sf"/>
</dbReference>
<protein>
    <submittedName>
        <fullName evidence="1">Uncharacterized protein</fullName>
    </submittedName>
</protein>
<organism evidence="1 2">
    <name type="scientific">Daphnia magna</name>
    <dbReference type="NCBI Taxonomy" id="35525"/>
    <lineage>
        <taxon>Eukaryota</taxon>
        <taxon>Metazoa</taxon>
        <taxon>Ecdysozoa</taxon>
        <taxon>Arthropoda</taxon>
        <taxon>Crustacea</taxon>
        <taxon>Branchiopoda</taxon>
        <taxon>Diplostraca</taxon>
        <taxon>Cladocera</taxon>
        <taxon>Anomopoda</taxon>
        <taxon>Daphniidae</taxon>
        <taxon>Daphnia</taxon>
    </lineage>
</organism>
<sequence>MEIDVIEAVVVLFRADRYITPLPMRPACVSTPKRPLRCAQLLILQSVELAEAAKKAAETAFEECSDVARHEIKAFQKQRVQEMRLNLTQLARSELARARSIRASLQRALDQARLFPVPDDPHLSSLYS</sequence>
<evidence type="ECO:0000313" key="1">
    <source>
        <dbReference type="EMBL" id="KAK4015872.1"/>
    </source>
</evidence>
<accession>A0ABQ9ZSH6</accession>
<evidence type="ECO:0000313" key="2">
    <source>
        <dbReference type="Proteomes" id="UP001234178"/>
    </source>
</evidence>
<dbReference type="Proteomes" id="UP001234178">
    <property type="component" value="Unassembled WGS sequence"/>
</dbReference>
<proteinExistence type="predicted"/>
<keyword evidence="2" id="KW-1185">Reference proteome</keyword>
<dbReference type="EMBL" id="JAOYFB010000005">
    <property type="protein sequence ID" value="KAK4015872.1"/>
    <property type="molecule type" value="Genomic_DNA"/>
</dbReference>
<gene>
    <name evidence="1" type="ORF">OUZ56_030838</name>
</gene>
<dbReference type="Gene3D" id="1.20.1270.60">
    <property type="entry name" value="Arfaptin homology (AH) domain/BAR domain"/>
    <property type="match status" value="1"/>
</dbReference>
<reference evidence="1 2" key="1">
    <citation type="journal article" date="2023" name="Nucleic Acids Res.">
        <title>The hologenome of Daphnia magna reveals possible DNA methylation and microbiome-mediated evolution of the host genome.</title>
        <authorList>
            <person name="Chaturvedi A."/>
            <person name="Li X."/>
            <person name="Dhandapani V."/>
            <person name="Marshall H."/>
            <person name="Kissane S."/>
            <person name="Cuenca-Cambronero M."/>
            <person name="Asole G."/>
            <person name="Calvet F."/>
            <person name="Ruiz-Romero M."/>
            <person name="Marangio P."/>
            <person name="Guigo R."/>
            <person name="Rago D."/>
            <person name="Mirbahai L."/>
            <person name="Eastwood N."/>
            <person name="Colbourne J.K."/>
            <person name="Zhou J."/>
            <person name="Mallon E."/>
            <person name="Orsini L."/>
        </authorList>
    </citation>
    <scope>NUCLEOTIDE SEQUENCE [LARGE SCALE GENOMIC DNA]</scope>
    <source>
        <strain evidence="1">LRV0_1</strain>
    </source>
</reference>
<comment type="caution">
    <text evidence="1">The sequence shown here is derived from an EMBL/GenBank/DDBJ whole genome shotgun (WGS) entry which is preliminary data.</text>
</comment>
<name>A0ABQ9ZSH6_9CRUS</name>